<feature type="transmembrane region" description="Helical" evidence="11">
    <location>
        <begin position="225"/>
        <end position="248"/>
    </location>
</feature>
<sequence length="300" mass="33181">MTISNSQMGKNRKKTGRRSGLQAVTLCISTALVLILLGLDVFSTLTGRNLSSYVKENLVVTMMLEHDMTDTEAQAMCKGLGTKPYIKDVHFISKKAALAEATKEMGINPSEFTDGVNPFSSSIDLTLKSDYANNDSLVWIAPELKKYSKVTEISYQRDLIDAVNRNLAKIGLGLLVLAILLTFVSFSLINNTVRLDIYARRFSIHTMKLVGASWGFIRRPFVRRAVLTGLLAAVLANLFLAGCIYALYRYEPEILTIVTWREMALTGAAVIFFGIVITALCASISVNKFLKMKAGELYKI</sequence>
<evidence type="ECO:0000256" key="3">
    <source>
        <dbReference type="ARBA" id="ARBA00021907"/>
    </source>
</evidence>
<evidence type="ECO:0000256" key="1">
    <source>
        <dbReference type="ARBA" id="ARBA00004651"/>
    </source>
</evidence>
<dbReference type="InterPro" id="IPR040690">
    <property type="entry name" value="FtsX_ECD"/>
</dbReference>
<evidence type="ECO:0000256" key="8">
    <source>
        <dbReference type="ARBA" id="ARBA00023136"/>
    </source>
</evidence>
<evidence type="ECO:0000313" key="15">
    <source>
        <dbReference type="Proteomes" id="UP000003160"/>
    </source>
</evidence>
<evidence type="ECO:0000256" key="4">
    <source>
        <dbReference type="ARBA" id="ARBA00022475"/>
    </source>
</evidence>
<keyword evidence="5 10" id="KW-0132">Cell division</keyword>
<evidence type="ECO:0000256" key="6">
    <source>
        <dbReference type="ARBA" id="ARBA00022692"/>
    </source>
</evidence>
<keyword evidence="4 10" id="KW-1003">Cell membrane</keyword>
<dbReference type="PANTHER" id="PTHR47755">
    <property type="entry name" value="CELL DIVISION PROTEIN FTSX"/>
    <property type="match status" value="1"/>
</dbReference>
<keyword evidence="8 10" id="KW-0472">Membrane</keyword>
<dbReference type="GO" id="GO:0051301">
    <property type="term" value="P:cell division"/>
    <property type="evidence" value="ECO:0007669"/>
    <property type="project" value="UniProtKB-KW"/>
</dbReference>
<accession>D1PVQ8</accession>
<dbReference type="eggNOG" id="COG2177">
    <property type="taxonomic scope" value="Bacteria"/>
</dbReference>
<comment type="caution">
    <text evidence="14">The sequence shown here is derived from an EMBL/GenBank/DDBJ whole genome shotgun (WGS) entry which is preliminary data.</text>
</comment>
<protein>
    <recommendedName>
        <fullName evidence="3 10">Cell division protein FtsX</fullName>
    </recommendedName>
</protein>
<dbReference type="Pfam" id="PF02687">
    <property type="entry name" value="FtsX"/>
    <property type="match status" value="1"/>
</dbReference>
<feature type="domain" description="FtsX extracellular" evidence="13">
    <location>
        <begin position="60"/>
        <end position="153"/>
    </location>
</feature>
<evidence type="ECO:0000256" key="5">
    <source>
        <dbReference type="ARBA" id="ARBA00022618"/>
    </source>
</evidence>
<reference evidence="14 15" key="1">
    <citation type="submission" date="2009-10" db="EMBL/GenBank/DDBJ databases">
        <authorList>
            <person name="Qin X."/>
            <person name="Bachman B."/>
            <person name="Battles P."/>
            <person name="Bell A."/>
            <person name="Bess C."/>
            <person name="Bickham C."/>
            <person name="Chaboub L."/>
            <person name="Chen D."/>
            <person name="Coyle M."/>
            <person name="Deiros D.R."/>
            <person name="Dinh H."/>
            <person name="Forbes L."/>
            <person name="Fowler G."/>
            <person name="Francisco L."/>
            <person name="Fu Q."/>
            <person name="Gubbala S."/>
            <person name="Hale W."/>
            <person name="Han Y."/>
            <person name="Hemphill L."/>
            <person name="Highlander S.K."/>
            <person name="Hirani K."/>
            <person name="Hogues M."/>
            <person name="Jackson L."/>
            <person name="Jakkamsetti A."/>
            <person name="Javaid M."/>
            <person name="Jiang H."/>
            <person name="Korchina V."/>
            <person name="Kovar C."/>
            <person name="Lara F."/>
            <person name="Lee S."/>
            <person name="Mata R."/>
            <person name="Mathew T."/>
            <person name="Moen C."/>
            <person name="Morales K."/>
            <person name="Munidasa M."/>
            <person name="Nazareth L."/>
            <person name="Ngo R."/>
            <person name="Nguyen L."/>
            <person name="Okwuonu G."/>
            <person name="Ongeri F."/>
            <person name="Patil S."/>
            <person name="Petrosino J."/>
            <person name="Pham C."/>
            <person name="Pham P."/>
            <person name="Pu L.-L."/>
            <person name="Puazo M."/>
            <person name="Raj R."/>
            <person name="Reid J."/>
            <person name="Rouhana J."/>
            <person name="Saada N."/>
            <person name="Shang Y."/>
            <person name="Simmons D."/>
            <person name="Thornton R."/>
            <person name="Warren J."/>
            <person name="Weissenberger G."/>
            <person name="Zhang J."/>
            <person name="Zhang L."/>
            <person name="Zhou C."/>
            <person name="Zhu D."/>
            <person name="Muzny D."/>
            <person name="Worley K."/>
            <person name="Gibbs R."/>
        </authorList>
    </citation>
    <scope>NUCLEOTIDE SEQUENCE [LARGE SCALE GENOMIC DNA]</scope>
    <source>
        <strain evidence="14 15">DSM 17361</strain>
    </source>
</reference>
<keyword evidence="9 10" id="KW-0131">Cell cycle</keyword>
<dbReference type="GO" id="GO:0005886">
    <property type="term" value="C:plasma membrane"/>
    <property type="evidence" value="ECO:0007669"/>
    <property type="project" value="UniProtKB-SubCell"/>
</dbReference>
<keyword evidence="6 11" id="KW-0812">Transmembrane</keyword>
<dbReference type="HOGENOM" id="CLU_073546_3_0_10"/>
<feature type="transmembrane region" description="Helical" evidence="11">
    <location>
        <begin position="21"/>
        <end position="42"/>
    </location>
</feature>
<proteinExistence type="inferred from homology"/>
<evidence type="ECO:0000256" key="9">
    <source>
        <dbReference type="ARBA" id="ARBA00023306"/>
    </source>
</evidence>
<comment type="similarity">
    <text evidence="2 10">Belongs to the ABC-4 integral membrane protein family. FtsX subfamily.</text>
</comment>
<dbReference type="InterPro" id="IPR003838">
    <property type="entry name" value="ABC3_permease_C"/>
</dbReference>
<evidence type="ECO:0000259" key="12">
    <source>
        <dbReference type="Pfam" id="PF02687"/>
    </source>
</evidence>
<keyword evidence="15" id="KW-1185">Reference proteome</keyword>
<dbReference type="AlphaFoldDB" id="D1PVQ8"/>
<name>D1PVQ8_9BACT</name>
<evidence type="ECO:0000256" key="10">
    <source>
        <dbReference type="PIRNR" id="PIRNR003097"/>
    </source>
</evidence>
<evidence type="ECO:0000256" key="11">
    <source>
        <dbReference type="SAM" id="Phobius"/>
    </source>
</evidence>
<keyword evidence="7 11" id="KW-1133">Transmembrane helix</keyword>
<feature type="domain" description="ABC3 transporter permease C-terminal" evidence="12">
    <location>
        <begin position="176"/>
        <end position="292"/>
    </location>
</feature>
<gene>
    <name evidence="14" type="primary">fstX</name>
    <name evidence="14" type="ORF">HMPREF0645_1043</name>
</gene>
<evidence type="ECO:0000313" key="14">
    <source>
        <dbReference type="EMBL" id="EFA44543.1"/>
    </source>
</evidence>
<dbReference type="InterPro" id="IPR004513">
    <property type="entry name" value="FtsX"/>
</dbReference>
<organism evidence="14 15">
    <name type="scientific">Hallella bergensis DSM 17361</name>
    <dbReference type="NCBI Taxonomy" id="585502"/>
    <lineage>
        <taxon>Bacteria</taxon>
        <taxon>Pseudomonadati</taxon>
        <taxon>Bacteroidota</taxon>
        <taxon>Bacteroidia</taxon>
        <taxon>Bacteroidales</taxon>
        <taxon>Prevotellaceae</taxon>
        <taxon>Hallella</taxon>
    </lineage>
</organism>
<feature type="transmembrane region" description="Helical" evidence="11">
    <location>
        <begin position="268"/>
        <end position="290"/>
    </location>
</feature>
<evidence type="ECO:0000256" key="2">
    <source>
        <dbReference type="ARBA" id="ARBA00007379"/>
    </source>
</evidence>
<evidence type="ECO:0000259" key="13">
    <source>
        <dbReference type="Pfam" id="PF18075"/>
    </source>
</evidence>
<dbReference type="PANTHER" id="PTHR47755:SF1">
    <property type="entry name" value="CELL DIVISION PROTEIN FTSX"/>
    <property type="match status" value="1"/>
</dbReference>
<dbReference type="Proteomes" id="UP000003160">
    <property type="component" value="Unassembled WGS sequence"/>
</dbReference>
<feature type="transmembrane region" description="Helical" evidence="11">
    <location>
        <begin position="170"/>
        <end position="193"/>
    </location>
</feature>
<dbReference type="PIRSF" id="PIRSF003097">
    <property type="entry name" value="FtsX"/>
    <property type="match status" value="1"/>
</dbReference>
<dbReference type="Pfam" id="PF18075">
    <property type="entry name" value="FtsX_ECD"/>
    <property type="match status" value="1"/>
</dbReference>
<dbReference type="Gene3D" id="3.30.70.3040">
    <property type="match status" value="1"/>
</dbReference>
<evidence type="ECO:0000256" key="7">
    <source>
        <dbReference type="ARBA" id="ARBA00022989"/>
    </source>
</evidence>
<dbReference type="OrthoDB" id="9813411at2"/>
<comment type="subcellular location">
    <subcellularLocation>
        <location evidence="1">Cell membrane</location>
        <topology evidence="1">Multi-pass membrane protein</topology>
    </subcellularLocation>
</comment>
<dbReference type="EMBL" id="ACKS01000040">
    <property type="protein sequence ID" value="EFA44543.1"/>
    <property type="molecule type" value="Genomic_DNA"/>
</dbReference>